<dbReference type="Proteomes" id="UP000097612">
    <property type="component" value="Segment"/>
</dbReference>
<evidence type="ECO:0000313" key="2">
    <source>
        <dbReference type="Proteomes" id="UP000097612"/>
    </source>
</evidence>
<evidence type="ECO:0000313" key="1">
    <source>
        <dbReference type="EMBL" id="CCV02170.1"/>
    </source>
</evidence>
<proteinExistence type="predicted"/>
<dbReference type="RefSeq" id="YP_009010685.1">
    <property type="nucleotide sequence ID" value="NC_023613.1"/>
</dbReference>
<protein>
    <submittedName>
        <fullName evidence="1">Uncharacterized protein</fullName>
    </submittedName>
</protein>
<sequence>MDCNKPRYRLLRQAIKSQNNFMVDLLITNQVCIPRDTILIALGICDTHTLKRISTHLNEYKNNYPKFYLQSQELNLICEMDNSTLIEDFKFFIEPESVLCVMGYILKQKKGINCLKKLLELKKFKSYHLYFLFKIVLESDFPPAIDLISKYSTKRMVNYAVSEDNSIGLKLILTKLHTTLNACEFDKCIRFNLRKYPNSTKCGKIINDYIFSNVKKRCIRL</sequence>
<keyword evidence="2" id="KW-1185">Reference proteome</keyword>
<dbReference type="EMBL" id="HF920635">
    <property type="protein sequence ID" value="CCV02170.1"/>
    <property type="molecule type" value="Genomic_DNA"/>
</dbReference>
<gene>
    <name evidence="1" type="primary">152R</name>
    <name evidence="1" type="ORF">IIV25_152R</name>
</gene>
<name>W8W2G6_9VIRU</name>
<dbReference type="OrthoDB" id="32758at10239"/>
<dbReference type="GeneID" id="18501524"/>
<accession>W8W2G6</accession>
<reference evidence="1 2" key="1">
    <citation type="journal article" date="2013" name="Arch. Virol.">
        <title>Complete genome sequence of invertebrate iridovirus IIV-25 isolated from a blackfly larva.</title>
        <authorList>
            <person name="Piegu B."/>
            <person name="Guizard S."/>
            <person name="Spears T."/>
            <person name="Cruaud C."/>
            <person name="Couloux A."/>
            <person name="Bideshi D.K."/>
            <person name="Federici B.A."/>
            <person name="Bigot Y."/>
        </authorList>
    </citation>
    <scope>NUCLEOTIDE SEQUENCE [LARGE SCALE GENOMIC DNA]</scope>
</reference>
<dbReference type="KEGG" id="vg:18501524"/>
<organism evidence="1 2">
    <name type="scientific">Invertebrate iridovirus 25</name>
    <dbReference type="NCBI Taxonomy" id="1301280"/>
    <lineage>
        <taxon>Viruses</taxon>
        <taxon>Varidnaviria</taxon>
        <taxon>Bamfordvirae</taxon>
        <taxon>Nucleocytoviricota</taxon>
        <taxon>Megaviricetes</taxon>
        <taxon>Pimascovirales</taxon>
        <taxon>Pimascovirales incertae sedis</taxon>
        <taxon>Iridoviridae</taxon>
        <taxon>Betairidovirinae</taxon>
        <taxon>Chloriridovirus</taxon>
        <taxon>Chloriridovirus simulium2</taxon>
    </lineage>
</organism>